<evidence type="ECO:0000313" key="1">
    <source>
        <dbReference type="EMBL" id="GAA2794269.1"/>
    </source>
</evidence>
<keyword evidence="2" id="KW-1185">Reference proteome</keyword>
<accession>A0ABN3VET9</accession>
<sequence>MAGTPSSRWQDLTATADAIASASEGLELAARRQAGTPAEIDAAREALEVVTAAGNGLARQLDALSNRFSEAGAALVRPSEVHVALDQAAAAAEDLSHATRVAAQAIADQQER</sequence>
<dbReference type="RefSeq" id="WP_344680417.1">
    <property type="nucleotide sequence ID" value="NZ_BAAAUX010000014.1"/>
</dbReference>
<proteinExistence type="predicted"/>
<dbReference type="Proteomes" id="UP001500979">
    <property type="component" value="Unassembled WGS sequence"/>
</dbReference>
<comment type="caution">
    <text evidence="1">The sequence shown here is derived from an EMBL/GenBank/DDBJ whole genome shotgun (WGS) entry which is preliminary data.</text>
</comment>
<evidence type="ECO:0008006" key="3">
    <source>
        <dbReference type="Google" id="ProtNLM"/>
    </source>
</evidence>
<protein>
    <recommendedName>
        <fullName evidence="3">PE domain-containing protein</fullName>
    </recommendedName>
</protein>
<name>A0ABN3VET9_9PSEU</name>
<evidence type="ECO:0000313" key="2">
    <source>
        <dbReference type="Proteomes" id="UP001500979"/>
    </source>
</evidence>
<reference evidence="1 2" key="1">
    <citation type="journal article" date="2019" name="Int. J. Syst. Evol. Microbiol.">
        <title>The Global Catalogue of Microorganisms (GCM) 10K type strain sequencing project: providing services to taxonomists for standard genome sequencing and annotation.</title>
        <authorList>
            <consortium name="The Broad Institute Genomics Platform"/>
            <consortium name="The Broad Institute Genome Sequencing Center for Infectious Disease"/>
            <person name="Wu L."/>
            <person name="Ma J."/>
        </authorList>
    </citation>
    <scope>NUCLEOTIDE SEQUENCE [LARGE SCALE GENOMIC DNA]</scope>
    <source>
        <strain evidence="1 2">JCM 9383</strain>
    </source>
</reference>
<organism evidence="1 2">
    <name type="scientific">Saccharopolyspora taberi</name>
    <dbReference type="NCBI Taxonomy" id="60895"/>
    <lineage>
        <taxon>Bacteria</taxon>
        <taxon>Bacillati</taxon>
        <taxon>Actinomycetota</taxon>
        <taxon>Actinomycetes</taxon>
        <taxon>Pseudonocardiales</taxon>
        <taxon>Pseudonocardiaceae</taxon>
        <taxon>Saccharopolyspora</taxon>
    </lineage>
</organism>
<gene>
    <name evidence="1" type="ORF">GCM10010470_31460</name>
</gene>
<dbReference type="EMBL" id="BAAAUX010000014">
    <property type="protein sequence ID" value="GAA2794269.1"/>
    <property type="molecule type" value="Genomic_DNA"/>
</dbReference>